<dbReference type="GO" id="GO:0000398">
    <property type="term" value="P:mRNA splicing, via spliceosome"/>
    <property type="evidence" value="ECO:0007669"/>
    <property type="project" value="TreeGrafter"/>
</dbReference>
<reference evidence="15 16" key="1">
    <citation type="submission" date="2011-02" db="EMBL/GenBank/DDBJ databases">
        <title>The Genome Sequence of Sphaeroforma arctica JP610.</title>
        <authorList>
            <consortium name="The Broad Institute Genome Sequencing Platform"/>
            <person name="Russ C."/>
            <person name="Cuomo C."/>
            <person name="Young S.K."/>
            <person name="Zeng Q."/>
            <person name="Gargeya S."/>
            <person name="Alvarado L."/>
            <person name="Berlin A."/>
            <person name="Chapman S.B."/>
            <person name="Chen Z."/>
            <person name="Freedman E."/>
            <person name="Gellesch M."/>
            <person name="Goldberg J."/>
            <person name="Griggs A."/>
            <person name="Gujja S."/>
            <person name="Heilman E."/>
            <person name="Heiman D."/>
            <person name="Howarth C."/>
            <person name="Mehta T."/>
            <person name="Neiman D."/>
            <person name="Pearson M."/>
            <person name="Roberts A."/>
            <person name="Saif S."/>
            <person name="Shea T."/>
            <person name="Shenoy N."/>
            <person name="Sisk P."/>
            <person name="Stolte C."/>
            <person name="Sykes S."/>
            <person name="White J."/>
            <person name="Yandava C."/>
            <person name="Burger G."/>
            <person name="Gray M.W."/>
            <person name="Holland P.W.H."/>
            <person name="King N."/>
            <person name="Lang F.B.F."/>
            <person name="Roger A.J."/>
            <person name="Ruiz-Trillo I."/>
            <person name="Haas B."/>
            <person name="Nusbaum C."/>
            <person name="Birren B."/>
        </authorList>
    </citation>
    <scope>NUCLEOTIDE SEQUENCE [LARGE SCALE GENOMIC DNA]</scope>
    <source>
        <strain evidence="15 16">JP610</strain>
    </source>
</reference>
<dbReference type="Pfam" id="PF05011">
    <property type="entry name" value="DBR1"/>
    <property type="match status" value="1"/>
</dbReference>
<dbReference type="CDD" id="cd00844">
    <property type="entry name" value="MPP_Dbr1_N"/>
    <property type="match status" value="1"/>
</dbReference>
<keyword evidence="6" id="KW-0507">mRNA processing</keyword>
<dbReference type="GO" id="GO:0008419">
    <property type="term" value="F:RNA lariat debranching enzyme activity"/>
    <property type="evidence" value="ECO:0007669"/>
    <property type="project" value="TreeGrafter"/>
</dbReference>
<evidence type="ECO:0000256" key="6">
    <source>
        <dbReference type="ARBA" id="ARBA00022664"/>
    </source>
</evidence>
<keyword evidence="8" id="KW-0378">Hydrolase</keyword>
<evidence type="ECO:0000256" key="5">
    <source>
        <dbReference type="ARBA" id="ARBA00006045"/>
    </source>
</evidence>
<dbReference type="eggNOG" id="KOG2863">
    <property type="taxonomic scope" value="Eukaryota"/>
</dbReference>
<feature type="compositionally biased region" description="Basic and acidic residues" evidence="13">
    <location>
        <begin position="481"/>
        <end position="504"/>
    </location>
</feature>
<feature type="domain" description="Lariat debranching enzyme C-terminal" evidence="14">
    <location>
        <begin position="271"/>
        <end position="436"/>
    </location>
</feature>
<comment type="cofactor">
    <cofactor evidence="1">
        <name>Mn(2+)</name>
        <dbReference type="ChEBI" id="CHEBI:29035"/>
    </cofactor>
</comment>
<evidence type="ECO:0000256" key="7">
    <source>
        <dbReference type="ARBA" id="ARBA00022723"/>
    </source>
</evidence>
<dbReference type="InterPro" id="IPR041816">
    <property type="entry name" value="Dbr1_N"/>
</dbReference>
<evidence type="ECO:0000256" key="8">
    <source>
        <dbReference type="ARBA" id="ARBA00022801"/>
    </source>
</evidence>
<keyword evidence="7" id="KW-0479">Metal-binding</keyword>
<dbReference type="Pfam" id="PF00149">
    <property type="entry name" value="Metallophos"/>
    <property type="match status" value="1"/>
</dbReference>
<dbReference type="FunFam" id="3.60.21.10:FF:000035">
    <property type="entry name" value="Lariat debranching enzyme"/>
    <property type="match status" value="1"/>
</dbReference>
<feature type="compositionally biased region" description="Basic and acidic residues" evidence="13">
    <location>
        <begin position="324"/>
        <end position="338"/>
    </location>
</feature>
<gene>
    <name evidence="15" type="ORF">SARC_01899</name>
</gene>
<keyword evidence="11" id="KW-0464">Manganese</keyword>
<keyword evidence="12" id="KW-0539">Nucleus</keyword>
<feature type="region of interest" description="Disordered" evidence="13">
    <location>
        <begin position="306"/>
        <end position="338"/>
    </location>
</feature>
<comment type="cofactor">
    <cofactor evidence="3">
        <name>Fe(2+)</name>
        <dbReference type="ChEBI" id="CHEBI:29033"/>
    </cofactor>
</comment>
<dbReference type="PANTHER" id="PTHR12849">
    <property type="entry name" value="RNA LARIAT DEBRANCHING ENZYME"/>
    <property type="match status" value="1"/>
</dbReference>
<dbReference type="STRING" id="667725.A0A0L0GCF9"/>
<keyword evidence="10" id="KW-0408">Iron</keyword>
<evidence type="ECO:0000313" key="15">
    <source>
        <dbReference type="EMBL" id="KNC85953.1"/>
    </source>
</evidence>
<dbReference type="InterPro" id="IPR004843">
    <property type="entry name" value="Calcineurin-like_PHP"/>
</dbReference>
<comment type="similarity">
    <text evidence="5">Belongs to the lariat debranching enzyme family.</text>
</comment>
<keyword evidence="9" id="KW-0862">Zinc</keyword>
<evidence type="ECO:0000256" key="12">
    <source>
        <dbReference type="ARBA" id="ARBA00023242"/>
    </source>
</evidence>
<dbReference type="GeneID" id="25902403"/>
<comment type="cofactor">
    <cofactor evidence="2">
        <name>Zn(2+)</name>
        <dbReference type="ChEBI" id="CHEBI:29105"/>
    </cofactor>
</comment>
<proteinExistence type="inferred from homology"/>
<dbReference type="AlphaFoldDB" id="A0A0L0GCF9"/>
<evidence type="ECO:0000256" key="13">
    <source>
        <dbReference type="SAM" id="MobiDB-lite"/>
    </source>
</evidence>
<dbReference type="GO" id="GO:0005634">
    <property type="term" value="C:nucleus"/>
    <property type="evidence" value="ECO:0007669"/>
    <property type="project" value="UniProtKB-SubCell"/>
</dbReference>
<comment type="subcellular location">
    <subcellularLocation>
        <location evidence="4">Nucleus</location>
    </subcellularLocation>
</comment>
<evidence type="ECO:0000256" key="9">
    <source>
        <dbReference type="ARBA" id="ARBA00022833"/>
    </source>
</evidence>
<dbReference type="InterPro" id="IPR007708">
    <property type="entry name" value="DBR1_C"/>
</dbReference>
<evidence type="ECO:0000256" key="3">
    <source>
        <dbReference type="ARBA" id="ARBA00001954"/>
    </source>
</evidence>
<dbReference type="Gene3D" id="3.60.21.10">
    <property type="match status" value="1"/>
</dbReference>
<dbReference type="GO" id="GO:0046872">
    <property type="term" value="F:metal ion binding"/>
    <property type="evidence" value="ECO:0007669"/>
    <property type="project" value="UniProtKB-KW"/>
</dbReference>
<dbReference type="SMART" id="SM01124">
    <property type="entry name" value="DBR1"/>
    <property type="match status" value="1"/>
</dbReference>
<evidence type="ECO:0000256" key="1">
    <source>
        <dbReference type="ARBA" id="ARBA00001936"/>
    </source>
</evidence>
<evidence type="ECO:0000256" key="4">
    <source>
        <dbReference type="ARBA" id="ARBA00004123"/>
    </source>
</evidence>
<dbReference type="RefSeq" id="XP_014159855.1">
    <property type="nucleotide sequence ID" value="XM_014304380.1"/>
</dbReference>
<keyword evidence="16" id="KW-1185">Reference proteome</keyword>
<organism evidence="15 16">
    <name type="scientific">Sphaeroforma arctica JP610</name>
    <dbReference type="NCBI Taxonomy" id="667725"/>
    <lineage>
        <taxon>Eukaryota</taxon>
        <taxon>Ichthyosporea</taxon>
        <taxon>Ichthyophonida</taxon>
        <taxon>Sphaeroforma</taxon>
    </lineage>
</organism>
<accession>A0A0L0GCF9</accession>
<evidence type="ECO:0000256" key="2">
    <source>
        <dbReference type="ARBA" id="ARBA00001947"/>
    </source>
</evidence>
<protein>
    <recommendedName>
        <fullName evidence="14">Lariat debranching enzyme C-terminal domain-containing protein</fullName>
    </recommendedName>
</protein>
<dbReference type="OrthoDB" id="407609at2759"/>
<evidence type="ECO:0000313" key="16">
    <source>
        <dbReference type="Proteomes" id="UP000054560"/>
    </source>
</evidence>
<dbReference type="EMBL" id="KQ241676">
    <property type="protein sequence ID" value="KNC85953.1"/>
    <property type="molecule type" value="Genomic_DNA"/>
</dbReference>
<dbReference type="InterPro" id="IPR029052">
    <property type="entry name" value="Metallo-depent_PP-like"/>
</dbReference>
<name>A0A0L0GCF9_9EUKA</name>
<dbReference type="Proteomes" id="UP000054560">
    <property type="component" value="Unassembled WGS sequence"/>
</dbReference>
<dbReference type="SUPFAM" id="SSF56300">
    <property type="entry name" value="Metallo-dependent phosphatases"/>
    <property type="match status" value="1"/>
</dbReference>
<sequence length="520" mass="58027">MASTAAPQTGAKTLKIEQVDTLEGKLRVAVEGCCHGELDKIYKTIASIEEAKKYKIDLLLICGDFQACRNQADLATIAVPQKFKAMHDFYKYHQGDKKAPLLTIFIGGNHEASNYLFELFHGGWAAPNIYFLGYAGVVNYRGLRIGGVSGIYKENHYKLGHYEKPPYDSGTMRSTYHTREIEIFKMMNIRTPLSIVLTHDWPRDIHSHGDAVRLVRQKKFFAEEVKTKTLGSPPYERLLNAYWFCGHLHVKFAALVKHTTFQGAEAGIALVGSGFASTRFLALDKCLPGRDFLQVVTIDSTVSLQESLNQDPPEVKETSATTTTKEKEGATENDDASEHKLMYDEEWLAIVRLSHPYLSWERATPPLPATRFSDEALNKEREVVRTMMPDLTIPDNFQAIVPAYNSCTPDRGEQGPMLVNPQNTAFVSALGLDKIERIAPTRHAERPMAAPVKIATPPPNPNAIDLGDSDDEEEASGATENGEKIERAVVEAEVKMETDRKVEDNEVIGEETEESLKPEE</sequence>
<evidence type="ECO:0000256" key="10">
    <source>
        <dbReference type="ARBA" id="ARBA00023004"/>
    </source>
</evidence>
<feature type="region of interest" description="Disordered" evidence="13">
    <location>
        <begin position="452"/>
        <end position="520"/>
    </location>
</feature>
<dbReference type="PANTHER" id="PTHR12849:SF0">
    <property type="entry name" value="LARIAT DEBRANCHING ENZYME"/>
    <property type="match status" value="1"/>
</dbReference>
<evidence type="ECO:0000259" key="14">
    <source>
        <dbReference type="SMART" id="SM01124"/>
    </source>
</evidence>
<evidence type="ECO:0000256" key="11">
    <source>
        <dbReference type="ARBA" id="ARBA00023211"/>
    </source>
</evidence>